<feature type="compositionally biased region" description="Polar residues" evidence="1">
    <location>
        <begin position="704"/>
        <end position="713"/>
    </location>
</feature>
<comment type="caution">
    <text evidence="4">The sequence shown here is derived from an EMBL/GenBank/DDBJ whole genome shotgun (WGS) entry which is preliminary data.</text>
</comment>
<dbReference type="EMBL" id="QUSY01000418">
    <property type="protein sequence ID" value="RHY29601.1"/>
    <property type="molecule type" value="Genomic_DNA"/>
</dbReference>
<dbReference type="GO" id="GO:0003700">
    <property type="term" value="F:DNA-binding transcription factor activity"/>
    <property type="evidence" value="ECO:0007669"/>
    <property type="project" value="InterPro"/>
</dbReference>
<feature type="transmembrane region" description="Helical" evidence="2">
    <location>
        <begin position="237"/>
        <end position="256"/>
    </location>
</feature>
<sequence>MKSVRMESAPPSAPEDEEIEVFDSSAKVPLTADSPPKPSDVCDIDIVDASSTHDGMVTIDVSGDNSPVKSATARHPTSGFEVTVPSGLSSPIGRKTDQVLRQRRQQHRKTQNALIALSSLTDQGPVDSCINTLSLEIQVAFRVKVLGIFTLHLFALMLLVIIFTYSPLTTDSLERFAHNDTGMALGGSFVLSLVVLFVLYLVKYTFPFNFVMLAVFTCIEAIAVTAFGLFYNTKASVLAVLVSFFVMLFMTFFSTRRRFVKKTRQVELCHSVVAGIAAYMLVTTVACIAFGARGTGVMSGTTFGLTMLFAFPVIMWFAFDAHCMYQIMTPDEYMSGVIFFYTDLVLFVLFVLVMIVSIALCDGGAPLACFGGSCGVNIDPVHDPLPPPLPESVDSPSASAASPMGANDTDMQVENADEDDMMDPVLSGLPSNLTRNLWDDWNDDSALQDDTTLANFASGMDMTYVEDVDKQPPASSDSLLDSLMAEGNVKAETGYDDMMSPPTSLRNFTAQDVADMMLLPSALGNPASGMTSKDTRDSTSTAQSNVRRASNPSPHANHSAHFRGVKDDNVSGGRSAPISPPHETIVSMPTYSLPTPASVNQPSATSSFSANSHQPNMFNAMGQPFGEYSTMQQGSGFQSNGHQLPTSATNMHHGSSFGSTMHQQPSPQHNGFPSNSANGQNHGQFGMATPQHILYHPMPPSQTAPPSGTSNSLAGMGTSHPSGMFGPSSSPSLLNNMMMPPGFMMYNQGPYQMHTSPQHFASQTGNSNMMLNSFMNMPSMMGVGGMSSLPPASLPFAIAMPLGLGASAVATATPLIAKPPLKSHVPLARKPGTGEISSMLQSLLDEEAEKRDKKLERNRDSARESRKKQQKYVEVLEDGIQSLQISKESLLRFRFGRSPMVPPQQLELMCGLRPHVPSFATVMHAARQRRMLGHPKHPILDKVFTALARTMTLLQASLLDMYMLWDAASNGLANVLRLSPAQVQQIQDFTAGVRRREMTRLVLLLKAFKALRRQAFELGAFAPSLDVYFRAVLTPDQMAKLVTWSESVRRSWYTVATTHACTCV</sequence>
<evidence type="ECO:0000259" key="3">
    <source>
        <dbReference type="PROSITE" id="PS00036"/>
    </source>
</evidence>
<proteinExistence type="predicted"/>
<feature type="compositionally biased region" description="Low complexity" evidence="1">
    <location>
        <begin position="719"/>
        <end position="732"/>
    </location>
</feature>
<feature type="transmembrane region" description="Helical" evidence="2">
    <location>
        <begin position="183"/>
        <end position="202"/>
    </location>
</feature>
<feature type="region of interest" description="Disordered" evidence="1">
    <location>
        <begin position="595"/>
        <end position="732"/>
    </location>
</feature>
<dbReference type="SMART" id="SM00338">
    <property type="entry name" value="BRLZ"/>
    <property type="match status" value="1"/>
</dbReference>
<feature type="compositionally biased region" description="Polar residues" evidence="1">
    <location>
        <begin position="528"/>
        <end position="556"/>
    </location>
</feature>
<keyword evidence="5" id="KW-1185">Reference proteome</keyword>
<dbReference type="VEuPathDB" id="FungiDB:H310_08397"/>
<evidence type="ECO:0000256" key="2">
    <source>
        <dbReference type="SAM" id="Phobius"/>
    </source>
</evidence>
<name>A0A3R6VAV2_9STRA</name>
<reference evidence="4 5" key="1">
    <citation type="submission" date="2018-08" db="EMBL/GenBank/DDBJ databases">
        <title>Aphanomyces genome sequencing and annotation.</title>
        <authorList>
            <person name="Minardi D."/>
            <person name="Oidtmann B."/>
            <person name="Van Der Giezen M."/>
            <person name="Studholme D.J."/>
        </authorList>
    </citation>
    <scope>NUCLEOTIDE SEQUENCE [LARGE SCALE GENOMIC DNA]</scope>
    <source>
        <strain evidence="4 5">NJM0002</strain>
    </source>
</reference>
<feature type="region of interest" description="Disordered" evidence="1">
    <location>
        <begin position="1"/>
        <end position="40"/>
    </location>
</feature>
<dbReference type="PROSITE" id="PS00036">
    <property type="entry name" value="BZIP_BASIC"/>
    <property type="match status" value="1"/>
</dbReference>
<feature type="transmembrane region" description="Helical" evidence="2">
    <location>
        <begin position="338"/>
        <end position="360"/>
    </location>
</feature>
<accession>A0A3R6VAV2</accession>
<dbReference type="Gene3D" id="1.20.5.170">
    <property type="match status" value="1"/>
</dbReference>
<feature type="region of interest" description="Disordered" evidence="1">
    <location>
        <begin position="521"/>
        <end position="583"/>
    </location>
</feature>
<feature type="transmembrane region" description="Helical" evidence="2">
    <location>
        <begin position="268"/>
        <end position="291"/>
    </location>
</feature>
<feature type="compositionally biased region" description="Low complexity" evidence="1">
    <location>
        <begin position="391"/>
        <end position="403"/>
    </location>
</feature>
<dbReference type="VEuPathDB" id="FungiDB:H310_08398"/>
<gene>
    <name evidence="4" type="ORF">DYB32_005019</name>
</gene>
<dbReference type="Proteomes" id="UP000285060">
    <property type="component" value="Unassembled WGS sequence"/>
</dbReference>
<feature type="compositionally biased region" description="Basic and acidic residues" evidence="1">
    <location>
        <begin position="848"/>
        <end position="864"/>
    </location>
</feature>
<feature type="domain" description="BZIP" evidence="3">
    <location>
        <begin position="853"/>
        <end position="868"/>
    </location>
</feature>
<feature type="transmembrane region" description="Helical" evidence="2">
    <location>
        <begin position="145"/>
        <end position="163"/>
    </location>
</feature>
<feature type="region of interest" description="Disordered" evidence="1">
    <location>
        <begin position="848"/>
        <end position="870"/>
    </location>
</feature>
<evidence type="ECO:0000313" key="5">
    <source>
        <dbReference type="Proteomes" id="UP000285060"/>
    </source>
</evidence>
<dbReference type="AlphaFoldDB" id="A0A3R6VAV2"/>
<feature type="transmembrane region" description="Helical" evidence="2">
    <location>
        <begin position="209"/>
        <end position="231"/>
    </location>
</feature>
<keyword evidence="2" id="KW-0472">Membrane</keyword>
<keyword evidence="2" id="KW-0812">Transmembrane</keyword>
<dbReference type="InterPro" id="IPR004827">
    <property type="entry name" value="bZIP"/>
</dbReference>
<feature type="compositionally biased region" description="Polar residues" evidence="1">
    <location>
        <begin position="595"/>
        <end position="617"/>
    </location>
</feature>
<feature type="region of interest" description="Disordered" evidence="1">
    <location>
        <begin position="385"/>
        <end position="410"/>
    </location>
</feature>
<feature type="transmembrane region" description="Helical" evidence="2">
    <location>
        <begin position="297"/>
        <end position="318"/>
    </location>
</feature>
<dbReference type="Pfam" id="PF00170">
    <property type="entry name" value="bZIP_1"/>
    <property type="match status" value="1"/>
</dbReference>
<protein>
    <recommendedName>
        <fullName evidence="3">BZIP domain-containing protein</fullName>
    </recommendedName>
</protein>
<dbReference type="InterPro" id="IPR046347">
    <property type="entry name" value="bZIP_sf"/>
</dbReference>
<evidence type="ECO:0000313" key="4">
    <source>
        <dbReference type="EMBL" id="RHY29601.1"/>
    </source>
</evidence>
<keyword evidence="2" id="KW-1133">Transmembrane helix</keyword>
<feature type="compositionally biased region" description="Polar residues" evidence="1">
    <location>
        <begin position="629"/>
        <end position="683"/>
    </location>
</feature>
<dbReference type="SUPFAM" id="SSF57959">
    <property type="entry name" value="Leucine zipper domain"/>
    <property type="match status" value="1"/>
</dbReference>
<evidence type="ECO:0000256" key="1">
    <source>
        <dbReference type="SAM" id="MobiDB-lite"/>
    </source>
</evidence>
<organism evidence="4 5">
    <name type="scientific">Aphanomyces invadans</name>
    <dbReference type="NCBI Taxonomy" id="157072"/>
    <lineage>
        <taxon>Eukaryota</taxon>
        <taxon>Sar</taxon>
        <taxon>Stramenopiles</taxon>
        <taxon>Oomycota</taxon>
        <taxon>Saprolegniomycetes</taxon>
        <taxon>Saprolegniales</taxon>
        <taxon>Verrucalvaceae</taxon>
        <taxon>Aphanomyces</taxon>
    </lineage>
</organism>